<feature type="chain" id="PRO_5004709895" description="DUF2059 domain-containing protein" evidence="1">
    <location>
        <begin position="25"/>
        <end position="137"/>
    </location>
</feature>
<dbReference type="Pfam" id="PF09832">
    <property type="entry name" value="DUF2059"/>
    <property type="match status" value="1"/>
</dbReference>
<dbReference type="AlphaFoldDB" id="V2TRU4"/>
<dbReference type="InterPro" id="IPR018637">
    <property type="entry name" value="DUF2059"/>
</dbReference>
<name>V2TRU4_9GAMM</name>
<feature type="signal peptide" evidence="1">
    <location>
        <begin position="1"/>
        <end position="24"/>
    </location>
</feature>
<evidence type="ECO:0000313" key="4">
    <source>
        <dbReference type="Proteomes" id="UP000023785"/>
    </source>
</evidence>
<dbReference type="PATRIC" id="fig|1392540.3.peg.1173"/>
<organism evidence="3 4">
    <name type="scientific">Acinetobacter nectaris CIP 110549</name>
    <dbReference type="NCBI Taxonomy" id="1392540"/>
    <lineage>
        <taxon>Bacteria</taxon>
        <taxon>Pseudomonadati</taxon>
        <taxon>Pseudomonadota</taxon>
        <taxon>Gammaproteobacteria</taxon>
        <taxon>Moraxellales</taxon>
        <taxon>Moraxellaceae</taxon>
        <taxon>Acinetobacter</taxon>
    </lineage>
</organism>
<comment type="caution">
    <text evidence="3">The sequence shown here is derived from an EMBL/GenBank/DDBJ whole genome shotgun (WGS) entry which is preliminary data.</text>
</comment>
<evidence type="ECO:0000256" key="1">
    <source>
        <dbReference type="SAM" id="SignalP"/>
    </source>
</evidence>
<dbReference type="OrthoDB" id="490569at2"/>
<keyword evidence="1" id="KW-0732">Signal</keyword>
<dbReference type="EMBL" id="AYER01000003">
    <property type="protein sequence ID" value="ESK40751.1"/>
    <property type="molecule type" value="Genomic_DNA"/>
</dbReference>
<proteinExistence type="predicted"/>
<sequence>MQLKSIHQIVLLLGGIFLCQLSQATPASQASIDQLFNTLQIKQNTQAMVKPQELKLLGLDKESFWNSVEPQLKTLYKNNLSEEEIQALDRFYQTPEGRSLSEKMPQLSQQTYKVVIKNMMNNSNISKGLFNVLGIDQ</sequence>
<feature type="domain" description="DUF2059" evidence="2">
    <location>
        <begin position="69"/>
        <end position="116"/>
    </location>
</feature>
<dbReference type="STRING" id="1392540.P256_01206"/>
<dbReference type="HOGENOM" id="CLU_1860894_0_0_6"/>
<gene>
    <name evidence="3" type="ORF">P256_01206</name>
</gene>
<evidence type="ECO:0000313" key="3">
    <source>
        <dbReference type="EMBL" id="ESK40751.1"/>
    </source>
</evidence>
<protein>
    <recommendedName>
        <fullName evidence="2">DUF2059 domain-containing protein</fullName>
    </recommendedName>
</protein>
<keyword evidence="4" id="KW-1185">Reference proteome</keyword>
<evidence type="ECO:0000259" key="2">
    <source>
        <dbReference type="Pfam" id="PF09832"/>
    </source>
</evidence>
<dbReference type="Proteomes" id="UP000023785">
    <property type="component" value="Unassembled WGS sequence"/>
</dbReference>
<dbReference type="RefSeq" id="WP_023272783.1">
    <property type="nucleotide sequence ID" value="NZ_KI530712.1"/>
</dbReference>
<dbReference type="eggNOG" id="ENOG5031RFR">
    <property type="taxonomic scope" value="Bacteria"/>
</dbReference>
<reference evidence="3 4" key="1">
    <citation type="submission" date="2013-10" db="EMBL/GenBank/DDBJ databases">
        <title>The Genome Sequence of Acinetobacter nectaris CIP 110549.</title>
        <authorList>
            <consortium name="The Broad Institute Genomics Platform"/>
            <consortium name="The Broad Institute Genome Sequencing Center for Infectious Disease"/>
            <person name="Cerqueira G."/>
            <person name="Feldgarden M."/>
            <person name="Courvalin P."/>
            <person name="Grillot-Courvalin C."/>
            <person name="Clermont D."/>
            <person name="Rocha E."/>
            <person name="Yoon E.-J."/>
            <person name="Nemec A."/>
            <person name="Young S.K."/>
            <person name="Zeng Q."/>
            <person name="Gargeya S."/>
            <person name="Fitzgerald M."/>
            <person name="Abouelleil A."/>
            <person name="Alvarado L."/>
            <person name="Berlin A.M."/>
            <person name="Chapman S.B."/>
            <person name="Gainer-Dewar J."/>
            <person name="Goldberg J."/>
            <person name="Gnerre S."/>
            <person name="Griggs A."/>
            <person name="Gujja S."/>
            <person name="Hansen M."/>
            <person name="Howarth C."/>
            <person name="Imamovic A."/>
            <person name="Ireland A."/>
            <person name="Larimer J."/>
            <person name="McCowan C."/>
            <person name="Murphy C."/>
            <person name="Pearson M."/>
            <person name="Poon T.W."/>
            <person name="Priest M."/>
            <person name="Roberts A."/>
            <person name="Saif S."/>
            <person name="Shea T."/>
            <person name="Sykes S."/>
            <person name="Wortman J."/>
            <person name="Nusbaum C."/>
            <person name="Birren B."/>
        </authorList>
    </citation>
    <scope>NUCLEOTIDE SEQUENCE [LARGE SCALE GENOMIC DNA]</scope>
    <source>
        <strain evidence="3 4">CIP 110549</strain>
    </source>
</reference>
<accession>V2TRU4</accession>